<evidence type="ECO:0000313" key="2">
    <source>
        <dbReference type="EMBL" id="KAF0702281.1"/>
    </source>
</evidence>
<dbReference type="EMBL" id="VUJU01014349">
    <property type="protein sequence ID" value="KAF0702281.1"/>
    <property type="molecule type" value="Genomic_DNA"/>
</dbReference>
<dbReference type="Pfam" id="PF10551">
    <property type="entry name" value="MULE"/>
    <property type="match status" value="1"/>
</dbReference>
<sequence length="523" mass="60376">MKMLETQCPVLYYKGQDENDWIGEEEILSKHDFALILMTKFQQETLQKFGRDKICVDGTHGTNAYDIQLYSVVTVDEFGSGCPVAFCLSNRSDELIFKLFFEKIKLNVGVIDCKVFMTDDAPAFYNAWVATMGPVEHRLLCTWHVDKNWRQNLSKISGGSEKKSLVYKTLRILLQTISVEEFKNNLQNVIIDLKQDKDTSTFGAYFEKYYSKRPECWAYCYRLRLGINTNMYLESFHKVLKHIYLEGKRVKRLDKTINALMKYSRDTLYKRLIKLSKNIPTEKVQRVRQSHNSSKSIKLEQIQIVENKNVYIIKSLSNPSQQHYIIKTDETCTHSSCLTCKKCNICIHTFHCSCIDNIIKANICKHIHACAREFISLDDNTENFVFQDSNMTEQKVLMDMVATSSHHKAHKNQTIISQTEIILGLSTTSEYSNEKLQKIEKKLAEVIAIMNEGGQTHLKAVEEVNVQKKIYPQLRLYSTKKKSSIKTSIEKPSVNEVNAIISGLNDDNNETINVHNVFDHSYS</sequence>
<dbReference type="InterPro" id="IPR018289">
    <property type="entry name" value="MULE_transposase_dom"/>
</dbReference>
<protein>
    <submittedName>
        <fullName evidence="2">MULE domain-containing protein</fullName>
    </submittedName>
</protein>
<keyword evidence="3" id="KW-1185">Reference proteome</keyword>
<comment type="caution">
    <text evidence="2">The sequence shown here is derived from an EMBL/GenBank/DDBJ whole genome shotgun (WGS) entry which is preliminary data.</text>
</comment>
<feature type="domain" description="MULE transposase" evidence="1">
    <location>
        <begin position="54"/>
        <end position="148"/>
    </location>
</feature>
<name>A0A6G0VMW7_APHCR</name>
<organism evidence="2 3">
    <name type="scientific">Aphis craccivora</name>
    <name type="common">Cowpea aphid</name>
    <dbReference type="NCBI Taxonomy" id="307492"/>
    <lineage>
        <taxon>Eukaryota</taxon>
        <taxon>Metazoa</taxon>
        <taxon>Ecdysozoa</taxon>
        <taxon>Arthropoda</taxon>
        <taxon>Hexapoda</taxon>
        <taxon>Insecta</taxon>
        <taxon>Pterygota</taxon>
        <taxon>Neoptera</taxon>
        <taxon>Paraneoptera</taxon>
        <taxon>Hemiptera</taxon>
        <taxon>Sternorrhyncha</taxon>
        <taxon>Aphidomorpha</taxon>
        <taxon>Aphidoidea</taxon>
        <taxon>Aphididae</taxon>
        <taxon>Aphidini</taxon>
        <taxon>Aphis</taxon>
        <taxon>Aphis</taxon>
    </lineage>
</organism>
<dbReference type="OrthoDB" id="10031901at2759"/>
<dbReference type="PANTHER" id="PTHR33977">
    <property type="entry name" value="ZINC ION BINDING PROTEIN"/>
    <property type="match status" value="1"/>
</dbReference>
<dbReference type="AlphaFoldDB" id="A0A6G0VMW7"/>
<gene>
    <name evidence="2" type="ORF">FWK35_00039199</name>
</gene>
<evidence type="ECO:0000313" key="3">
    <source>
        <dbReference type="Proteomes" id="UP000478052"/>
    </source>
</evidence>
<evidence type="ECO:0000259" key="1">
    <source>
        <dbReference type="Pfam" id="PF10551"/>
    </source>
</evidence>
<dbReference type="PANTHER" id="PTHR33977:SF1">
    <property type="entry name" value="ZINC ION BINDING PROTEIN"/>
    <property type="match status" value="1"/>
</dbReference>
<dbReference type="Proteomes" id="UP000478052">
    <property type="component" value="Unassembled WGS sequence"/>
</dbReference>
<reference evidence="2 3" key="1">
    <citation type="submission" date="2019-08" db="EMBL/GenBank/DDBJ databases">
        <title>Whole genome of Aphis craccivora.</title>
        <authorList>
            <person name="Voronova N.V."/>
            <person name="Shulinski R.S."/>
            <person name="Bandarenka Y.V."/>
            <person name="Zhorov D.G."/>
            <person name="Warner D."/>
        </authorList>
    </citation>
    <scope>NUCLEOTIDE SEQUENCE [LARGE SCALE GENOMIC DNA]</scope>
    <source>
        <strain evidence="2">180601</strain>
        <tissue evidence="2">Whole Body</tissue>
    </source>
</reference>
<accession>A0A6G0VMW7</accession>
<proteinExistence type="predicted"/>